<protein>
    <submittedName>
        <fullName evidence="3">Type I restriction enzyme StySPI M protein</fullName>
    </submittedName>
</protein>
<reference evidence="3" key="1">
    <citation type="submission" date="2015-07" db="EMBL/GenBank/DDBJ databases">
        <title>Transcriptome Assembly of Anthurium amnicola.</title>
        <authorList>
            <person name="Suzuki J."/>
        </authorList>
    </citation>
    <scope>NUCLEOTIDE SEQUENCE</scope>
</reference>
<dbReference type="AlphaFoldDB" id="A0A1D1YG04"/>
<feature type="region of interest" description="Disordered" evidence="1">
    <location>
        <begin position="68"/>
        <end position="103"/>
    </location>
</feature>
<sequence>PLGKHQGRRMKLLVVLFLLAVASAEAVSAPFTTDIYPRKMKLPVHGGFMHPQPEKQSRNVQHQLLENPNSGRNAATENGAFDATKGTDVDRNGNKNDYHIGLDGHHTVDLQTWNKQHPPKPDNTHA</sequence>
<evidence type="ECO:0000313" key="3">
    <source>
        <dbReference type="EMBL" id="JAT53569.1"/>
    </source>
</evidence>
<dbReference type="EMBL" id="GDJX01014367">
    <property type="protein sequence ID" value="JAT53569.1"/>
    <property type="molecule type" value="Transcribed_RNA"/>
</dbReference>
<feature type="chain" id="PRO_5008900186" evidence="2">
    <location>
        <begin position="27"/>
        <end position="126"/>
    </location>
</feature>
<feature type="compositionally biased region" description="Basic and acidic residues" evidence="1">
    <location>
        <begin position="85"/>
        <end position="103"/>
    </location>
</feature>
<accession>A0A1D1YG04</accession>
<feature type="non-terminal residue" evidence="3">
    <location>
        <position position="1"/>
    </location>
</feature>
<proteinExistence type="predicted"/>
<feature type="signal peptide" evidence="2">
    <location>
        <begin position="1"/>
        <end position="26"/>
    </location>
</feature>
<name>A0A1D1YG04_9ARAE</name>
<keyword evidence="2" id="KW-0732">Signal</keyword>
<organism evidence="3">
    <name type="scientific">Anthurium amnicola</name>
    <dbReference type="NCBI Taxonomy" id="1678845"/>
    <lineage>
        <taxon>Eukaryota</taxon>
        <taxon>Viridiplantae</taxon>
        <taxon>Streptophyta</taxon>
        <taxon>Embryophyta</taxon>
        <taxon>Tracheophyta</taxon>
        <taxon>Spermatophyta</taxon>
        <taxon>Magnoliopsida</taxon>
        <taxon>Liliopsida</taxon>
        <taxon>Araceae</taxon>
        <taxon>Pothoideae</taxon>
        <taxon>Potheae</taxon>
        <taxon>Anthurium</taxon>
    </lineage>
</organism>
<evidence type="ECO:0000256" key="2">
    <source>
        <dbReference type="SAM" id="SignalP"/>
    </source>
</evidence>
<gene>
    <name evidence="3" type="primary">hsdM</name>
    <name evidence="3" type="ORF">g.170614</name>
</gene>
<evidence type="ECO:0000256" key="1">
    <source>
        <dbReference type="SAM" id="MobiDB-lite"/>
    </source>
</evidence>